<proteinExistence type="predicted"/>
<protein>
    <submittedName>
        <fullName evidence="1">Uncharacterized protein</fullName>
    </submittedName>
</protein>
<dbReference type="EMBL" id="LHXN01000035">
    <property type="protein sequence ID" value="KXA92704.1"/>
    <property type="molecule type" value="Genomic_DNA"/>
</dbReference>
<accession>A0A133UEV3</accession>
<evidence type="ECO:0000313" key="1">
    <source>
        <dbReference type="EMBL" id="KXA92704.1"/>
    </source>
</evidence>
<comment type="caution">
    <text evidence="1">The sequence shown here is derived from an EMBL/GenBank/DDBJ whole genome shotgun (WGS) entry which is preliminary data.</text>
</comment>
<keyword evidence="2" id="KW-1185">Reference proteome</keyword>
<sequence>MRGDGKPTLRVVQSLGRIETEEDMKRAKRIEEAYKKSEKIVRLGDPDSILCSPMGLSFPFPMHLVLPMSWRSPATLT</sequence>
<reference evidence="1 2" key="1">
    <citation type="journal article" date="2016" name="Sci. Rep.">
        <title>Metabolic traits of an uncultured archaeal lineage -MSBL1- from brine pools of the Red Sea.</title>
        <authorList>
            <person name="Mwirichia R."/>
            <person name="Alam I."/>
            <person name="Rashid M."/>
            <person name="Vinu M."/>
            <person name="Ba-Alawi W."/>
            <person name="Anthony Kamau A."/>
            <person name="Kamanda Ngugi D."/>
            <person name="Goker M."/>
            <person name="Klenk H.P."/>
            <person name="Bajic V."/>
            <person name="Stingl U."/>
        </authorList>
    </citation>
    <scope>NUCLEOTIDE SEQUENCE [LARGE SCALE GENOMIC DNA]</scope>
    <source>
        <strain evidence="1">SCGC-AAA259E17</strain>
    </source>
</reference>
<dbReference type="AlphaFoldDB" id="A0A133UEV3"/>
<name>A0A133UEV3_9EURY</name>
<gene>
    <name evidence="1" type="ORF">AKJ64_02435</name>
</gene>
<evidence type="ECO:0000313" key="2">
    <source>
        <dbReference type="Proteomes" id="UP000070373"/>
    </source>
</evidence>
<organism evidence="1 2">
    <name type="scientific">candidate division MSBL1 archaeon SCGC-AAA259E17</name>
    <dbReference type="NCBI Taxonomy" id="1698263"/>
    <lineage>
        <taxon>Archaea</taxon>
        <taxon>Methanobacteriati</taxon>
        <taxon>Methanobacteriota</taxon>
        <taxon>candidate division MSBL1</taxon>
    </lineage>
</organism>
<dbReference type="Proteomes" id="UP000070373">
    <property type="component" value="Unassembled WGS sequence"/>
</dbReference>